<feature type="compositionally biased region" description="Polar residues" evidence="2">
    <location>
        <begin position="923"/>
        <end position="940"/>
    </location>
</feature>
<evidence type="ECO:0000259" key="3">
    <source>
        <dbReference type="Pfam" id="PF10650"/>
    </source>
</evidence>
<feature type="compositionally biased region" description="Polar residues" evidence="2">
    <location>
        <begin position="253"/>
        <end position="285"/>
    </location>
</feature>
<dbReference type="HOGENOM" id="CLU_007029_0_0_1"/>
<dbReference type="PANTHER" id="PTHR21563">
    <property type="entry name" value="ZINC FINGER C3H1 DOMAIN-CONTAINING PROTEIN"/>
    <property type="match status" value="1"/>
</dbReference>
<dbReference type="InterPro" id="IPR019607">
    <property type="entry name" value="Putative_zinc-finger_domain"/>
</dbReference>
<feature type="compositionally biased region" description="Polar residues" evidence="2">
    <location>
        <begin position="540"/>
        <end position="555"/>
    </location>
</feature>
<reference evidence="5" key="1">
    <citation type="journal article" date="2012" name="MBio">
        <title>Comparative genome analysis of Trichophyton rubrum and related dermatophytes reveals candidate genes involved in infection.</title>
        <authorList>
            <person name="Martinez D.A."/>
            <person name="Oliver B.G."/>
            <person name="Graeser Y."/>
            <person name="Goldberg J.M."/>
            <person name="Li W."/>
            <person name="Martinez-Rossi N.M."/>
            <person name="Monod M."/>
            <person name="Shelest E."/>
            <person name="Barton R.C."/>
            <person name="Birch E."/>
            <person name="Brakhage A.A."/>
            <person name="Chen Z."/>
            <person name="Gurr S.J."/>
            <person name="Heiman D."/>
            <person name="Heitman J."/>
            <person name="Kosti I."/>
            <person name="Rossi A."/>
            <person name="Saif S."/>
            <person name="Samalova M."/>
            <person name="Saunders C.W."/>
            <person name="Shea T."/>
            <person name="Summerbell R.C."/>
            <person name="Xu J."/>
            <person name="Young S."/>
            <person name="Zeng Q."/>
            <person name="Birren B.W."/>
            <person name="Cuomo C.A."/>
            <person name="White T.C."/>
        </authorList>
    </citation>
    <scope>NUCLEOTIDE SEQUENCE [LARGE SCALE GENOMIC DNA]</scope>
    <source>
        <strain evidence="5">ATCC MYA-4605 / CBS 113480</strain>
    </source>
</reference>
<feature type="compositionally biased region" description="Low complexity" evidence="2">
    <location>
        <begin position="870"/>
        <end position="883"/>
    </location>
</feature>
<feature type="compositionally biased region" description="Basic and acidic residues" evidence="2">
    <location>
        <begin position="834"/>
        <end position="845"/>
    </location>
</feature>
<feature type="compositionally biased region" description="Polar residues" evidence="2">
    <location>
        <begin position="655"/>
        <end position="671"/>
    </location>
</feature>
<dbReference type="RefSeq" id="XP_002848671.1">
    <property type="nucleotide sequence ID" value="XM_002848625.1"/>
</dbReference>
<keyword evidence="5" id="KW-1185">Reference proteome</keyword>
<evidence type="ECO:0000256" key="2">
    <source>
        <dbReference type="SAM" id="MobiDB-lite"/>
    </source>
</evidence>
<evidence type="ECO:0000256" key="1">
    <source>
        <dbReference type="SAM" id="Coils"/>
    </source>
</evidence>
<protein>
    <recommendedName>
        <fullName evidence="3">Putative zinc-finger domain-containing protein</fullName>
    </recommendedName>
</protein>
<feature type="compositionally biased region" description="Polar residues" evidence="2">
    <location>
        <begin position="1"/>
        <end position="18"/>
    </location>
</feature>
<feature type="compositionally biased region" description="Polar residues" evidence="2">
    <location>
        <begin position="681"/>
        <end position="691"/>
    </location>
</feature>
<feature type="compositionally biased region" description="Polar residues" evidence="2">
    <location>
        <begin position="570"/>
        <end position="584"/>
    </location>
</feature>
<dbReference type="OrthoDB" id="1922977at2759"/>
<feature type="region of interest" description="Disordered" evidence="2">
    <location>
        <begin position="529"/>
        <end position="590"/>
    </location>
</feature>
<dbReference type="GO" id="GO:0000178">
    <property type="term" value="C:exosome (RNase complex)"/>
    <property type="evidence" value="ECO:0007669"/>
    <property type="project" value="TreeGrafter"/>
</dbReference>
<dbReference type="STRING" id="554155.C5FH67"/>
<feature type="region of interest" description="Disordered" evidence="2">
    <location>
        <begin position="617"/>
        <end position="699"/>
    </location>
</feature>
<feature type="compositionally biased region" description="Polar residues" evidence="2">
    <location>
        <begin position="142"/>
        <end position="155"/>
    </location>
</feature>
<feature type="compositionally biased region" description="Pro residues" evidence="2">
    <location>
        <begin position="426"/>
        <end position="441"/>
    </location>
</feature>
<accession>C5FH67</accession>
<feature type="compositionally biased region" description="Polar residues" evidence="2">
    <location>
        <begin position="1003"/>
        <end position="1013"/>
    </location>
</feature>
<dbReference type="Pfam" id="PF10650">
    <property type="entry name" value="zf-C3H1"/>
    <property type="match status" value="1"/>
</dbReference>
<evidence type="ECO:0000313" key="5">
    <source>
        <dbReference type="Proteomes" id="UP000002035"/>
    </source>
</evidence>
<dbReference type="AlphaFoldDB" id="C5FH67"/>
<dbReference type="GO" id="GO:0005634">
    <property type="term" value="C:nucleus"/>
    <property type="evidence" value="ECO:0007669"/>
    <property type="project" value="TreeGrafter"/>
</dbReference>
<feature type="compositionally biased region" description="Low complexity" evidence="2">
    <location>
        <begin position="619"/>
        <end position="654"/>
    </location>
</feature>
<keyword evidence="1" id="KW-0175">Coiled coil</keyword>
<feature type="region of interest" description="Disordered" evidence="2">
    <location>
        <begin position="253"/>
        <end position="446"/>
    </location>
</feature>
<dbReference type="EMBL" id="DS995702">
    <property type="protein sequence ID" value="EEQ28786.1"/>
    <property type="molecule type" value="Genomic_DNA"/>
</dbReference>
<feature type="compositionally biased region" description="Polar residues" evidence="2">
    <location>
        <begin position="186"/>
        <end position="195"/>
    </location>
</feature>
<proteinExistence type="predicted"/>
<feature type="region of interest" description="Disordered" evidence="2">
    <location>
        <begin position="480"/>
        <end position="516"/>
    </location>
</feature>
<feature type="compositionally biased region" description="Low complexity" evidence="2">
    <location>
        <begin position="355"/>
        <end position="365"/>
    </location>
</feature>
<feature type="compositionally biased region" description="Basic and acidic residues" evidence="2">
    <location>
        <begin position="366"/>
        <end position="391"/>
    </location>
</feature>
<dbReference type="PANTHER" id="PTHR21563:SF3">
    <property type="entry name" value="ZINC FINGER C3H1 DOMAIN-CONTAINING PROTEIN"/>
    <property type="match status" value="1"/>
</dbReference>
<dbReference type="eggNOG" id="KOG4839">
    <property type="taxonomic scope" value="Eukaryota"/>
</dbReference>
<feature type="coiled-coil region" evidence="1">
    <location>
        <begin position="718"/>
        <end position="745"/>
    </location>
</feature>
<name>C5FH67_ARTOC</name>
<organism evidence="4 5">
    <name type="scientific">Arthroderma otae (strain ATCC MYA-4605 / CBS 113480)</name>
    <name type="common">Microsporum canis</name>
    <dbReference type="NCBI Taxonomy" id="554155"/>
    <lineage>
        <taxon>Eukaryota</taxon>
        <taxon>Fungi</taxon>
        <taxon>Dikarya</taxon>
        <taxon>Ascomycota</taxon>
        <taxon>Pezizomycotina</taxon>
        <taxon>Eurotiomycetes</taxon>
        <taxon>Eurotiomycetidae</taxon>
        <taxon>Onygenales</taxon>
        <taxon>Arthrodermataceae</taxon>
        <taxon>Microsporum</taxon>
    </lineage>
</organism>
<dbReference type="InterPro" id="IPR039278">
    <property type="entry name" value="Red1"/>
</dbReference>
<dbReference type="OMA" id="PHNIRYS"/>
<feature type="region of interest" description="Disordered" evidence="2">
    <location>
        <begin position="1"/>
        <end position="37"/>
    </location>
</feature>
<feature type="region of interest" description="Disordered" evidence="2">
    <location>
        <begin position="113"/>
        <end position="195"/>
    </location>
</feature>
<gene>
    <name evidence="4" type="ORF">MCYG_01605</name>
</gene>
<dbReference type="Proteomes" id="UP000002035">
    <property type="component" value="Unassembled WGS sequence"/>
</dbReference>
<feature type="compositionally biased region" description="Polar residues" evidence="2">
    <location>
        <begin position="322"/>
        <end position="332"/>
    </location>
</feature>
<feature type="compositionally biased region" description="Basic and acidic residues" evidence="2">
    <location>
        <begin position="169"/>
        <end position="184"/>
    </location>
</feature>
<dbReference type="GeneID" id="9222927"/>
<feature type="region of interest" description="Disordered" evidence="2">
    <location>
        <begin position="832"/>
        <end position="1018"/>
    </location>
</feature>
<feature type="domain" description="Putative zinc-finger" evidence="3">
    <location>
        <begin position="1078"/>
        <end position="1099"/>
    </location>
</feature>
<evidence type="ECO:0000313" key="4">
    <source>
        <dbReference type="EMBL" id="EEQ28786.1"/>
    </source>
</evidence>
<sequence length="1170" mass="127460">MILSATSGNMSGYQQAPSYGNFDPRWSTNQPTGYDPNMPYPPYNMNQPYMSTQGPQAVYGANLGYLPTGDPRFLHTQASYLFPQPVPNPAPAMYHRETDAPETENLSDTMDVDAREEGELSSCEEAAEQKSSNSEKHYCAQPSRSIKQNSASKSLEVNGPDPAITTPRATHDHSGKSTSAKEDIQVSPSTGKSPSQLRVLAQGALLNLAPHKIRYNELVEEGIDPTILKRLYDEIGIKITADPVNKPVQATEGLSDTSILQQRPEQPITANTPNPHTTSITQDKAATTKKDNQSTGANSSKPMERKDVIARMLAAKAAKAAPSSTAITKVTDSNPNTSSPPLPPTKMANSLNENSSQSTLTTMQSTRDEVRTKEKNKAQTELARQRMEQLKKLGLGKSTIQIPGLTSTSTSTPPAPNIPVSTTPQEPSPLSHPLPDRPPPSGKAVSTQIPGLIMTSSDSPKVDNPTLSEQIQNGYKEVAEFSRLPRKRPRASDFTDDLDDTSAKKHQAPGPRSASAEQRVIIDISDDEAMYGSDGETGGMTDTTNMSHTTNSTKPTTRDLPQLPDFPSRNYGSHRSTPVAMSNTPPNPANGLLQKNMEILAMRQRIAELEARRVKKQVTSQAQSSESSNASAAATSDETQQEAENSSSELENSQKAVNKTAECTLSRSTEPTVAASVASHHVTTPISSPSSAPLGPDSRRTGELRLKALRRKEIESGLPLLDAELLRTEQKLAEFREQEKKLLEQIAKGREGKRKLIEELESLGKETENLSMSELKETPNDIANIHSNSTNEEAQAIETTIDQNSQQSKVVPLSNANKDLSTNLPGLNEAAGELEDHSTGVDDKVSNAGNLQDEAMDDASCGNPRELREGSYSSSAMDESMGSSEDESNEESTSMAKSLSFASNGDDEMESTRDHSPTAEGVDSQNALHETTATSTSSNPDNDDEPDIVPRDESVSDGYEPPEPDISIDYNSLESPPFSPAPPQPIEQISLESQPVPEDRDMQTLTPSEQEATSMAVPEPPTNDANAPSHQFTHRFSPYRSPLHLFRAFRYHPDFADHVNGGFRSLTYSHNIDPHKPICDVEISGGVCDAPSCAFQHFRDMNLSDDKILVEMGSLREGKTPAERDEYVTGLRQIINDMRRDKVKDFSIVAQEIAAYRRRFLQDPSRVLAL</sequence>
<dbReference type="VEuPathDB" id="FungiDB:MCYG_01605"/>